<reference evidence="2 3" key="1">
    <citation type="submission" date="2019-10" db="EMBL/GenBank/DDBJ databases">
        <title>Rudanella paleaurantiibacter sp. nov., isolated from sludge.</title>
        <authorList>
            <person name="Xu S.Q."/>
        </authorList>
    </citation>
    <scope>NUCLEOTIDE SEQUENCE [LARGE SCALE GENOMIC DNA]</scope>
    <source>
        <strain evidence="2 3">HX-22-17</strain>
    </source>
</reference>
<sequence>MTKILCFSSQKGGVGKTTLTALVATHLWASGKKVMVLDCDDPQHSLHRQGHNDLDKLRKEPLLAQEFNSQGLKPYEIAASNVMQAVGLLRLLKESGTADYIFVDLPGTLNVAGVEGLSELLDLLIVPFEMEAKVFASGVETLTFHKRMNPSLPLAVVYNRVKKGESPVFMESISDYLDKMNYAYRFKTILYDRVFMKRDSSTLFPSTEGMVESFMEEFAKLEEHLNETIKG</sequence>
<dbReference type="PANTHER" id="PTHR13696">
    <property type="entry name" value="P-LOOP CONTAINING NUCLEOSIDE TRIPHOSPHATE HYDROLASE"/>
    <property type="match status" value="1"/>
</dbReference>
<dbReference type="PANTHER" id="PTHR13696:SF52">
    <property type="entry name" value="PARA FAMILY PROTEIN CT_582"/>
    <property type="match status" value="1"/>
</dbReference>
<dbReference type="Gene3D" id="3.40.50.300">
    <property type="entry name" value="P-loop containing nucleotide triphosphate hydrolases"/>
    <property type="match status" value="1"/>
</dbReference>
<dbReference type="Pfam" id="PF01656">
    <property type="entry name" value="CbiA"/>
    <property type="match status" value="1"/>
</dbReference>
<comment type="caution">
    <text evidence="2">The sequence shown here is derived from an EMBL/GenBank/DDBJ whole genome shotgun (WGS) entry which is preliminary data.</text>
</comment>
<dbReference type="SUPFAM" id="SSF52540">
    <property type="entry name" value="P-loop containing nucleoside triphosphate hydrolases"/>
    <property type="match status" value="1"/>
</dbReference>
<organism evidence="2 3">
    <name type="scientific">Rudanella paleaurantiibacter</name>
    <dbReference type="NCBI Taxonomy" id="2614655"/>
    <lineage>
        <taxon>Bacteria</taxon>
        <taxon>Pseudomonadati</taxon>
        <taxon>Bacteroidota</taxon>
        <taxon>Cytophagia</taxon>
        <taxon>Cytophagales</taxon>
        <taxon>Cytophagaceae</taxon>
        <taxon>Rudanella</taxon>
    </lineage>
</organism>
<proteinExistence type="predicted"/>
<feature type="domain" description="CobQ/CobB/MinD/ParA nucleotide binding" evidence="1">
    <location>
        <begin position="6"/>
        <end position="178"/>
    </location>
</feature>
<evidence type="ECO:0000313" key="2">
    <source>
        <dbReference type="EMBL" id="KAB7726892.1"/>
    </source>
</evidence>
<name>A0A7J5TTA4_9BACT</name>
<accession>A0A7J5TTA4</accession>
<protein>
    <submittedName>
        <fullName evidence="2">AAA family ATPase</fullName>
    </submittedName>
</protein>
<dbReference type="InterPro" id="IPR050678">
    <property type="entry name" value="DNA_Partitioning_ATPase"/>
</dbReference>
<dbReference type="Proteomes" id="UP000488299">
    <property type="component" value="Unassembled WGS sequence"/>
</dbReference>
<dbReference type="CDD" id="cd02042">
    <property type="entry name" value="ParAB_family"/>
    <property type="match status" value="1"/>
</dbReference>
<evidence type="ECO:0000313" key="3">
    <source>
        <dbReference type="Proteomes" id="UP000488299"/>
    </source>
</evidence>
<keyword evidence="3" id="KW-1185">Reference proteome</keyword>
<evidence type="ECO:0000259" key="1">
    <source>
        <dbReference type="Pfam" id="PF01656"/>
    </source>
</evidence>
<dbReference type="InterPro" id="IPR002586">
    <property type="entry name" value="CobQ/CobB/MinD/ParA_Nub-bd_dom"/>
</dbReference>
<dbReference type="RefSeq" id="WP_152126678.1">
    <property type="nucleotide sequence ID" value="NZ_WELI01000013.1"/>
</dbReference>
<dbReference type="AlphaFoldDB" id="A0A7J5TTA4"/>
<gene>
    <name evidence="2" type="ORF">F5984_23570</name>
</gene>
<dbReference type="EMBL" id="WELI01000013">
    <property type="protein sequence ID" value="KAB7726892.1"/>
    <property type="molecule type" value="Genomic_DNA"/>
</dbReference>
<dbReference type="InterPro" id="IPR027417">
    <property type="entry name" value="P-loop_NTPase"/>
</dbReference>